<dbReference type="PANTHER" id="PTHR23513">
    <property type="entry name" value="INTEGRAL MEMBRANE EFFLUX PROTEIN-RELATED"/>
    <property type="match status" value="1"/>
</dbReference>
<dbReference type="AlphaFoldDB" id="A0A7Y9KTQ6"/>
<name>A0A7Y9KTQ6_9ACTN</name>
<dbReference type="EMBL" id="JACCBW010000002">
    <property type="protein sequence ID" value="NYE37123.1"/>
    <property type="molecule type" value="Genomic_DNA"/>
</dbReference>
<evidence type="ECO:0000256" key="1">
    <source>
        <dbReference type="ARBA" id="ARBA00004651"/>
    </source>
</evidence>
<comment type="caution">
    <text evidence="8">The sequence shown here is derived from an EMBL/GenBank/DDBJ whole genome shotgun (WGS) entry which is preliminary data.</text>
</comment>
<feature type="transmembrane region" description="Helical" evidence="7">
    <location>
        <begin position="178"/>
        <end position="195"/>
    </location>
</feature>
<feature type="transmembrane region" description="Helical" evidence="7">
    <location>
        <begin position="216"/>
        <end position="237"/>
    </location>
</feature>
<dbReference type="GO" id="GO:0005886">
    <property type="term" value="C:plasma membrane"/>
    <property type="evidence" value="ECO:0007669"/>
    <property type="project" value="UniProtKB-SubCell"/>
</dbReference>
<evidence type="ECO:0000256" key="4">
    <source>
        <dbReference type="ARBA" id="ARBA00022989"/>
    </source>
</evidence>
<feature type="transmembrane region" description="Helical" evidence="7">
    <location>
        <begin position="152"/>
        <end position="172"/>
    </location>
</feature>
<keyword evidence="4 7" id="KW-1133">Transmembrane helix</keyword>
<feature type="transmembrane region" description="Helical" evidence="7">
    <location>
        <begin position="452"/>
        <end position="470"/>
    </location>
</feature>
<feature type="compositionally biased region" description="Low complexity" evidence="6">
    <location>
        <begin position="31"/>
        <end position="55"/>
    </location>
</feature>
<dbReference type="GO" id="GO:0022857">
    <property type="term" value="F:transmembrane transporter activity"/>
    <property type="evidence" value="ECO:0007669"/>
    <property type="project" value="InterPro"/>
</dbReference>
<feature type="compositionally biased region" description="Polar residues" evidence="6">
    <location>
        <begin position="11"/>
        <end position="27"/>
    </location>
</feature>
<evidence type="ECO:0000256" key="7">
    <source>
        <dbReference type="SAM" id="Phobius"/>
    </source>
</evidence>
<keyword evidence="3 7" id="KW-0812">Transmembrane</keyword>
<organism evidence="8 9">
    <name type="scientific">Nocardioides cavernae</name>
    <dbReference type="NCBI Taxonomy" id="1921566"/>
    <lineage>
        <taxon>Bacteria</taxon>
        <taxon>Bacillati</taxon>
        <taxon>Actinomycetota</taxon>
        <taxon>Actinomycetes</taxon>
        <taxon>Propionibacteriales</taxon>
        <taxon>Nocardioidaceae</taxon>
        <taxon>Nocardioides</taxon>
    </lineage>
</organism>
<keyword evidence="2" id="KW-1003">Cell membrane</keyword>
<feature type="region of interest" description="Disordered" evidence="6">
    <location>
        <begin position="1"/>
        <end position="56"/>
    </location>
</feature>
<keyword evidence="9" id="KW-1185">Reference proteome</keyword>
<evidence type="ECO:0000313" key="8">
    <source>
        <dbReference type="EMBL" id="NYE37123.1"/>
    </source>
</evidence>
<evidence type="ECO:0000256" key="3">
    <source>
        <dbReference type="ARBA" id="ARBA00022692"/>
    </source>
</evidence>
<gene>
    <name evidence="8" type="ORF">F4692_002256</name>
</gene>
<accession>A0A7Y9KTQ6</accession>
<evidence type="ECO:0000313" key="9">
    <source>
        <dbReference type="Proteomes" id="UP000549911"/>
    </source>
</evidence>
<dbReference type="RefSeq" id="WP_308645264.1">
    <property type="nucleotide sequence ID" value="NZ_JACCBW010000002.1"/>
</dbReference>
<evidence type="ECO:0000256" key="6">
    <source>
        <dbReference type="SAM" id="MobiDB-lite"/>
    </source>
</evidence>
<dbReference type="InterPro" id="IPR011701">
    <property type="entry name" value="MFS"/>
</dbReference>
<feature type="transmembrane region" description="Helical" evidence="7">
    <location>
        <begin position="122"/>
        <end position="140"/>
    </location>
</feature>
<feature type="transmembrane region" description="Helical" evidence="7">
    <location>
        <begin position="243"/>
        <end position="260"/>
    </location>
</feature>
<feature type="transmembrane region" description="Helical" evidence="7">
    <location>
        <begin position="335"/>
        <end position="358"/>
    </location>
</feature>
<proteinExistence type="predicted"/>
<sequence length="483" mass="50062">MTSERPDPHSGQASEQASDPTEQQTQPIRPGAVRRSLAGAARGARAAGRGARVAGRGAGTAGHFAVTQARRAARAEGAGDSGLSRLIELHAFNAAGDAAVAISLAGTLFFQVPTGEARGQVALFLGLTMLPFAVVAPLIGPFLDRFSHGRRWAVGSTMAIRGFLCWVLATAVVTESPWLFPAALGCLVASKAYGVTRAAAVPRLLPPDLTLVKANARVSLAGIVGAGVSAPLAILASTLGPEWSLRYGFVIFVLATIWAIRLPEQVDASQGEGEMVLTGSDEEGRTGRRTKTRIPAAVAFALRANCGPRWLSGFLTMFMAFLLRENPIGDWRPEVLLGLVIGAAGLGNTLGITIGSVLRKLNPAVTVVLALLADAVVATVAALFYGIVPLVLLGLTAGLAQALAKLSLDSTIQRDIPSRIQASAFARSDTTLQLAWVIGGFVGIAMPLMPQLGIGIAAGVLALWATFVLVSRPRGAAAEPSRA</sequence>
<feature type="transmembrane region" description="Helical" evidence="7">
    <location>
        <begin position="365"/>
        <end position="384"/>
    </location>
</feature>
<protein>
    <submittedName>
        <fullName evidence="8">MFS family permease</fullName>
    </submittedName>
</protein>
<dbReference type="PANTHER" id="PTHR23513:SF18">
    <property type="entry name" value="INTEGRAL MEMBRANE PROTEIN"/>
    <property type="match status" value="1"/>
</dbReference>
<dbReference type="Pfam" id="PF07690">
    <property type="entry name" value="MFS_1"/>
    <property type="match status" value="1"/>
</dbReference>
<reference evidence="8 9" key="2">
    <citation type="submission" date="2020-08" db="EMBL/GenBank/DDBJ databases">
        <title>The Agave Microbiome: Exploring the role of microbial communities in plant adaptations to desert environments.</title>
        <authorList>
            <person name="Partida-Martinez L.P."/>
        </authorList>
    </citation>
    <scope>NUCLEOTIDE SEQUENCE [LARGE SCALE GENOMIC DNA]</scope>
    <source>
        <strain evidence="8 9">AT2.17</strain>
    </source>
</reference>
<dbReference type="Gene3D" id="1.20.1250.20">
    <property type="entry name" value="MFS general substrate transporter like domains"/>
    <property type="match status" value="1"/>
</dbReference>
<feature type="transmembrane region" description="Helical" evidence="7">
    <location>
        <begin position="294"/>
        <end position="323"/>
    </location>
</feature>
<reference evidence="8 9" key="1">
    <citation type="submission" date="2020-07" db="EMBL/GenBank/DDBJ databases">
        <authorList>
            <person name="Partida-Martinez L."/>
            <person name="Huntemann M."/>
            <person name="Clum A."/>
            <person name="Wang J."/>
            <person name="Palaniappan K."/>
            <person name="Ritter S."/>
            <person name="Chen I.-M."/>
            <person name="Stamatis D."/>
            <person name="Reddy T."/>
            <person name="O'Malley R."/>
            <person name="Daum C."/>
            <person name="Shapiro N."/>
            <person name="Ivanova N."/>
            <person name="Kyrpides N."/>
            <person name="Woyke T."/>
        </authorList>
    </citation>
    <scope>NUCLEOTIDE SEQUENCE [LARGE SCALE GENOMIC DNA]</scope>
    <source>
        <strain evidence="8 9">AT2.17</strain>
    </source>
</reference>
<dbReference type="InterPro" id="IPR036259">
    <property type="entry name" value="MFS_trans_sf"/>
</dbReference>
<evidence type="ECO:0000256" key="2">
    <source>
        <dbReference type="ARBA" id="ARBA00022475"/>
    </source>
</evidence>
<evidence type="ECO:0000256" key="5">
    <source>
        <dbReference type="ARBA" id="ARBA00023136"/>
    </source>
</evidence>
<feature type="transmembrane region" description="Helical" evidence="7">
    <location>
        <begin position="91"/>
        <end position="110"/>
    </location>
</feature>
<keyword evidence="5 7" id="KW-0472">Membrane</keyword>
<comment type="subcellular location">
    <subcellularLocation>
        <location evidence="1">Cell membrane</location>
        <topology evidence="1">Multi-pass membrane protein</topology>
    </subcellularLocation>
</comment>
<dbReference type="Proteomes" id="UP000549911">
    <property type="component" value="Unassembled WGS sequence"/>
</dbReference>
<dbReference type="SUPFAM" id="SSF103473">
    <property type="entry name" value="MFS general substrate transporter"/>
    <property type="match status" value="1"/>
</dbReference>